<evidence type="ECO:0000313" key="1">
    <source>
        <dbReference type="EMBL" id="MFG6273091.1"/>
    </source>
</evidence>
<dbReference type="RefSeq" id="WP_113856120.1">
    <property type="nucleotide sequence ID" value="NZ_CP011940.1"/>
</dbReference>
<organism evidence="1 2">
    <name type="scientific">Megasphaera hexanoica</name>
    <dbReference type="NCBI Taxonomy" id="1675036"/>
    <lineage>
        <taxon>Bacteria</taxon>
        <taxon>Bacillati</taxon>
        <taxon>Bacillota</taxon>
        <taxon>Negativicutes</taxon>
        <taxon>Veillonellales</taxon>
        <taxon>Veillonellaceae</taxon>
        <taxon>Megasphaera</taxon>
    </lineage>
</organism>
<keyword evidence="2" id="KW-1185">Reference proteome</keyword>
<comment type="caution">
    <text evidence="1">The sequence shown here is derived from an EMBL/GenBank/DDBJ whole genome shotgun (WGS) entry which is preliminary data.</text>
</comment>
<accession>A0ABW7DNZ9</accession>
<protein>
    <recommendedName>
        <fullName evidence="3">DUF2116 family Zn-ribbon domain-containing protein</fullName>
    </recommendedName>
</protein>
<sequence length="128" mass="14666">MGEICIICGKDTGAKWKICDDCIDRLNEKIHHPEPGICPICGKKVVHNGKKNNSKYCSPDCYNISIKVNQKIWHIEHRKHLPQDIVPRQTPKKRTVKRKSRLDENALKAREMGLSYGIYMARVRSGNA</sequence>
<name>A0ABW7DNZ9_9FIRM</name>
<reference evidence="1 2" key="1">
    <citation type="submission" date="2024-10" db="EMBL/GenBank/DDBJ databases">
        <authorList>
            <person name="Sang B.-I."/>
            <person name="Prabhaharan D."/>
        </authorList>
    </citation>
    <scope>NUCLEOTIDE SEQUENCE [LARGE SCALE GENOMIC DNA]</scope>
    <source>
        <strain evidence="1 2">MH</strain>
    </source>
</reference>
<gene>
    <name evidence="1" type="ORF">ACGTZG_07800</name>
</gene>
<proteinExistence type="predicted"/>
<evidence type="ECO:0008006" key="3">
    <source>
        <dbReference type="Google" id="ProtNLM"/>
    </source>
</evidence>
<dbReference type="Proteomes" id="UP001605989">
    <property type="component" value="Unassembled WGS sequence"/>
</dbReference>
<evidence type="ECO:0000313" key="2">
    <source>
        <dbReference type="Proteomes" id="UP001605989"/>
    </source>
</evidence>
<dbReference type="EMBL" id="JBIEKR010000006">
    <property type="protein sequence ID" value="MFG6273091.1"/>
    <property type="molecule type" value="Genomic_DNA"/>
</dbReference>